<dbReference type="InterPro" id="IPR001451">
    <property type="entry name" value="Hexapep"/>
</dbReference>
<protein>
    <submittedName>
        <fullName evidence="2">DapH/DapD/GlmU-related protein</fullName>
    </submittedName>
</protein>
<dbReference type="AlphaFoldDB" id="A0A9E5DND7"/>
<organism evidence="2">
    <name type="scientific">Methanobacterium veterum</name>
    <dbReference type="NCBI Taxonomy" id="408577"/>
    <lineage>
        <taxon>Archaea</taxon>
        <taxon>Methanobacteriati</taxon>
        <taxon>Methanobacteriota</taxon>
        <taxon>Methanomada group</taxon>
        <taxon>Methanobacteria</taxon>
        <taxon>Methanobacteriales</taxon>
        <taxon>Methanobacteriaceae</taxon>
        <taxon>Methanobacterium</taxon>
    </lineage>
</organism>
<dbReference type="SUPFAM" id="SSF51161">
    <property type="entry name" value="Trimeric LpxA-like enzymes"/>
    <property type="match status" value="1"/>
</dbReference>
<dbReference type="CDD" id="cd04647">
    <property type="entry name" value="LbH_MAT_like"/>
    <property type="match status" value="1"/>
</dbReference>
<dbReference type="EMBL" id="JAPVER010000020">
    <property type="protein sequence ID" value="MCZ3367112.1"/>
    <property type="molecule type" value="Genomic_DNA"/>
</dbReference>
<dbReference type="RefSeq" id="WP_052376237.1">
    <property type="nucleotide sequence ID" value="NZ_JAPVER010000020.1"/>
</dbReference>
<proteinExistence type="predicted"/>
<comment type="caution">
    <text evidence="2">The sequence shown here is derived from an EMBL/GenBank/DDBJ whole genome shotgun (WGS) entry which is preliminary data.</text>
</comment>
<accession>A0A9E5DND7</accession>
<sequence length="228" mass="25108">MNISVSTFNKYFKIIKEILKLKSKLAVFKSIYYSFKFRGRVFIGKNSVLDLGSNAQIIIKNNGCLKVGVDYALPTGTILYVQNNGKLIVNGWASFMRDSSISIMNNAVLEIGNGSYINEQARVKVQKKLWIGKGSFIAWRCNIMDSDVHKHAESCVDLNKVSADDITKEIYIGDHVWIGGNCTILKGVAIGSGAVIGAGSVISKNIPPKVLAVGNPCRVLKENYQWKS</sequence>
<evidence type="ECO:0000313" key="3">
    <source>
        <dbReference type="Proteomes" id="UP001068021"/>
    </source>
</evidence>
<evidence type="ECO:0000313" key="2">
    <source>
        <dbReference type="EMBL" id="MCZ3373740.1"/>
    </source>
</evidence>
<keyword evidence="3" id="KW-1185">Reference proteome</keyword>
<dbReference type="PANTHER" id="PTHR23416:SF78">
    <property type="entry name" value="LIPOPOLYSACCHARIDE BIOSYNTHESIS O-ACETYL TRANSFERASE WBBJ-RELATED"/>
    <property type="match status" value="1"/>
</dbReference>
<dbReference type="Pfam" id="PF00132">
    <property type="entry name" value="Hexapep"/>
    <property type="match status" value="1"/>
</dbReference>
<dbReference type="PANTHER" id="PTHR23416">
    <property type="entry name" value="SIALIC ACID SYNTHASE-RELATED"/>
    <property type="match status" value="1"/>
</dbReference>
<gene>
    <name evidence="2" type="ORF">O3H35_13910</name>
    <name evidence="1" type="ORF">O3H54_14580</name>
</gene>
<name>A0A9E5DND7_9EURY</name>
<dbReference type="Gene3D" id="2.160.10.10">
    <property type="entry name" value="Hexapeptide repeat proteins"/>
    <property type="match status" value="1"/>
</dbReference>
<dbReference type="Proteomes" id="UP001068021">
    <property type="component" value="Unassembled WGS sequence"/>
</dbReference>
<dbReference type="InterPro" id="IPR051159">
    <property type="entry name" value="Hexapeptide_acetyltransf"/>
</dbReference>
<reference evidence="2" key="1">
    <citation type="submission" date="2022-12" db="EMBL/GenBank/DDBJ databases">
        <title>Reclassification of two methanogenic archaea species isolated from the Kolyma lowland permafrost.</title>
        <authorList>
            <person name="Trubitsyn V.E."/>
            <person name="Rivkina E.M."/>
            <person name="Shcherbakova V.A."/>
        </authorList>
    </citation>
    <scope>NUCLEOTIDE SEQUENCE</scope>
    <source>
        <strain evidence="1">M2</strain>
        <strain evidence="2">MK4</strain>
    </source>
</reference>
<evidence type="ECO:0000313" key="1">
    <source>
        <dbReference type="EMBL" id="MCZ3367112.1"/>
    </source>
</evidence>
<dbReference type="InterPro" id="IPR011004">
    <property type="entry name" value="Trimer_LpxA-like_sf"/>
</dbReference>
<dbReference type="Proteomes" id="UP001074446">
    <property type="component" value="Unassembled WGS sequence"/>
</dbReference>
<dbReference type="EMBL" id="JAPVES010000030">
    <property type="protein sequence ID" value="MCZ3373740.1"/>
    <property type="molecule type" value="Genomic_DNA"/>
</dbReference>